<name>A0A9D4CWL7_DREPO</name>
<feature type="region of interest" description="Disordered" evidence="1">
    <location>
        <begin position="1"/>
        <end position="41"/>
    </location>
</feature>
<dbReference type="Proteomes" id="UP000828390">
    <property type="component" value="Unassembled WGS sequence"/>
</dbReference>
<reference evidence="2" key="1">
    <citation type="journal article" date="2019" name="bioRxiv">
        <title>The Genome of the Zebra Mussel, Dreissena polymorpha: A Resource for Invasive Species Research.</title>
        <authorList>
            <person name="McCartney M.A."/>
            <person name="Auch B."/>
            <person name="Kono T."/>
            <person name="Mallez S."/>
            <person name="Zhang Y."/>
            <person name="Obille A."/>
            <person name="Becker A."/>
            <person name="Abrahante J.E."/>
            <person name="Garbe J."/>
            <person name="Badalamenti J.P."/>
            <person name="Herman A."/>
            <person name="Mangelson H."/>
            <person name="Liachko I."/>
            <person name="Sullivan S."/>
            <person name="Sone E.D."/>
            <person name="Koren S."/>
            <person name="Silverstein K.A.T."/>
            <person name="Beckman K.B."/>
            <person name="Gohl D.M."/>
        </authorList>
    </citation>
    <scope>NUCLEOTIDE SEQUENCE</scope>
    <source>
        <strain evidence="2">Duluth1</strain>
        <tissue evidence="2">Whole animal</tissue>
    </source>
</reference>
<proteinExistence type="predicted"/>
<evidence type="ECO:0000313" key="2">
    <source>
        <dbReference type="EMBL" id="KAH3733949.1"/>
    </source>
</evidence>
<sequence length="69" mass="7596">MTSRSSPSRLPIHDRSRRSSSYPPNTPKIRLRSPNLSGRYPSWTRPTCNIRPIASHIAVGVAPEKTGAA</sequence>
<gene>
    <name evidence="2" type="ORF">DPMN_040388</name>
</gene>
<dbReference type="EMBL" id="JAIWYP010000011">
    <property type="protein sequence ID" value="KAH3733949.1"/>
    <property type="molecule type" value="Genomic_DNA"/>
</dbReference>
<comment type="caution">
    <text evidence="2">The sequence shown here is derived from an EMBL/GenBank/DDBJ whole genome shotgun (WGS) entry which is preliminary data.</text>
</comment>
<reference evidence="2" key="2">
    <citation type="submission" date="2020-11" db="EMBL/GenBank/DDBJ databases">
        <authorList>
            <person name="McCartney M.A."/>
            <person name="Auch B."/>
            <person name="Kono T."/>
            <person name="Mallez S."/>
            <person name="Becker A."/>
            <person name="Gohl D.M."/>
            <person name="Silverstein K.A.T."/>
            <person name="Koren S."/>
            <person name="Bechman K.B."/>
            <person name="Herman A."/>
            <person name="Abrahante J.E."/>
            <person name="Garbe J."/>
        </authorList>
    </citation>
    <scope>NUCLEOTIDE SEQUENCE</scope>
    <source>
        <strain evidence="2">Duluth1</strain>
        <tissue evidence="2">Whole animal</tissue>
    </source>
</reference>
<evidence type="ECO:0000313" key="3">
    <source>
        <dbReference type="Proteomes" id="UP000828390"/>
    </source>
</evidence>
<organism evidence="2 3">
    <name type="scientific">Dreissena polymorpha</name>
    <name type="common">Zebra mussel</name>
    <name type="synonym">Mytilus polymorpha</name>
    <dbReference type="NCBI Taxonomy" id="45954"/>
    <lineage>
        <taxon>Eukaryota</taxon>
        <taxon>Metazoa</taxon>
        <taxon>Spiralia</taxon>
        <taxon>Lophotrochozoa</taxon>
        <taxon>Mollusca</taxon>
        <taxon>Bivalvia</taxon>
        <taxon>Autobranchia</taxon>
        <taxon>Heteroconchia</taxon>
        <taxon>Euheterodonta</taxon>
        <taxon>Imparidentia</taxon>
        <taxon>Neoheterodontei</taxon>
        <taxon>Myida</taxon>
        <taxon>Dreissenoidea</taxon>
        <taxon>Dreissenidae</taxon>
        <taxon>Dreissena</taxon>
    </lineage>
</organism>
<evidence type="ECO:0000256" key="1">
    <source>
        <dbReference type="SAM" id="MobiDB-lite"/>
    </source>
</evidence>
<protein>
    <submittedName>
        <fullName evidence="2">Uncharacterized protein</fullName>
    </submittedName>
</protein>
<accession>A0A9D4CWL7</accession>
<keyword evidence="3" id="KW-1185">Reference proteome</keyword>
<dbReference type="AlphaFoldDB" id="A0A9D4CWL7"/>